<dbReference type="Proteomes" id="UP000283512">
    <property type="component" value="Unassembled WGS sequence"/>
</dbReference>
<dbReference type="SMART" id="SM00327">
    <property type="entry name" value="VWA"/>
    <property type="match status" value="1"/>
</dbReference>
<dbReference type="AlphaFoldDB" id="A0A414YZE4"/>
<dbReference type="SUPFAM" id="SSF53300">
    <property type="entry name" value="vWA-like"/>
    <property type="match status" value="1"/>
</dbReference>
<evidence type="ECO:0000313" key="4">
    <source>
        <dbReference type="Proteomes" id="UP000283512"/>
    </source>
</evidence>
<evidence type="ECO:0000313" key="3">
    <source>
        <dbReference type="EMBL" id="RHH92835.1"/>
    </source>
</evidence>
<evidence type="ECO:0000256" key="1">
    <source>
        <dbReference type="SAM" id="MobiDB-lite"/>
    </source>
</evidence>
<dbReference type="Pfam" id="PF00092">
    <property type="entry name" value="VWA"/>
    <property type="match status" value="1"/>
</dbReference>
<accession>A0A414YZE4</accession>
<comment type="caution">
    <text evidence="3">The sequence shown here is derived from an EMBL/GenBank/DDBJ whole genome shotgun (WGS) entry which is preliminary data.</text>
</comment>
<proteinExistence type="predicted"/>
<gene>
    <name evidence="3" type="ORF">DW190_06090</name>
</gene>
<dbReference type="PROSITE" id="PS50234">
    <property type="entry name" value="VWFA"/>
    <property type="match status" value="1"/>
</dbReference>
<reference evidence="3 4" key="1">
    <citation type="submission" date="2018-08" db="EMBL/GenBank/DDBJ databases">
        <title>A genome reference for cultivated species of the human gut microbiota.</title>
        <authorList>
            <person name="Zou Y."/>
            <person name="Xue W."/>
            <person name="Luo G."/>
        </authorList>
    </citation>
    <scope>NUCLEOTIDE SEQUENCE [LARGE SCALE GENOMIC DNA]</scope>
    <source>
        <strain evidence="3 4">AM16-49B</strain>
    </source>
</reference>
<feature type="region of interest" description="Disordered" evidence="1">
    <location>
        <begin position="235"/>
        <end position="257"/>
    </location>
</feature>
<sequence length="257" mass="27823">MGRLNAPIDQLPRKALTVFFLIDTSGSMSGAKISSLNVAIRDTLPMLAQISQDNSDTELKVAALQFASGCDWMYPRPLPIEDFEWNDLDANGLTSLGAAYQELAKQLSQTSGFMHEANASCAPVMILFSDGVPTDDAKHGLEKLKDNNWFNAAIKIAVAIGDDANKDVLKEFVNNNSEAVLTVHNVADLKKMIYLVSVTASQVASKGVSVGADAPESRQDEVMQDIKDAIKKDSSLKKVDVGADADDNKGTDDWTNW</sequence>
<feature type="domain" description="VWFA" evidence="2">
    <location>
        <begin position="17"/>
        <end position="196"/>
    </location>
</feature>
<dbReference type="Gene3D" id="3.40.50.410">
    <property type="entry name" value="von Willebrand factor, type A domain"/>
    <property type="match status" value="1"/>
</dbReference>
<organism evidence="3 4">
    <name type="scientific">Bacteroides caccae</name>
    <dbReference type="NCBI Taxonomy" id="47678"/>
    <lineage>
        <taxon>Bacteria</taxon>
        <taxon>Pseudomonadati</taxon>
        <taxon>Bacteroidota</taxon>
        <taxon>Bacteroidia</taxon>
        <taxon>Bacteroidales</taxon>
        <taxon>Bacteroidaceae</taxon>
        <taxon>Bacteroides</taxon>
    </lineage>
</organism>
<dbReference type="EMBL" id="QRKD01000003">
    <property type="protein sequence ID" value="RHH92835.1"/>
    <property type="molecule type" value="Genomic_DNA"/>
</dbReference>
<dbReference type="InterPro" id="IPR002035">
    <property type="entry name" value="VWF_A"/>
</dbReference>
<evidence type="ECO:0000259" key="2">
    <source>
        <dbReference type="PROSITE" id="PS50234"/>
    </source>
</evidence>
<dbReference type="RefSeq" id="WP_117589550.1">
    <property type="nucleotide sequence ID" value="NZ_QRKD01000003.1"/>
</dbReference>
<name>A0A414YZE4_9BACE</name>
<protein>
    <submittedName>
        <fullName evidence="3">VWA domain-containing protein</fullName>
    </submittedName>
</protein>
<dbReference type="InterPro" id="IPR036465">
    <property type="entry name" value="vWFA_dom_sf"/>
</dbReference>